<dbReference type="VEuPathDB" id="FungiDB:BO71DRAFT_435841"/>
<dbReference type="Proteomes" id="UP000247810">
    <property type="component" value="Unassembled WGS sequence"/>
</dbReference>
<reference evidence="1 2" key="1">
    <citation type="submission" date="2018-02" db="EMBL/GenBank/DDBJ databases">
        <title>The genomes of Aspergillus section Nigri reveals drivers in fungal speciation.</title>
        <authorList>
            <consortium name="DOE Joint Genome Institute"/>
            <person name="Vesth T.C."/>
            <person name="Nybo J."/>
            <person name="Theobald S."/>
            <person name="Brandl J."/>
            <person name="Frisvad J.C."/>
            <person name="Nielsen K.F."/>
            <person name="Lyhne E.K."/>
            <person name="Kogle M.E."/>
            <person name="Kuo A."/>
            <person name="Riley R."/>
            <person name="Clum A."/>
            <person name="Nolan M."/>
            <person name="Lipzen A."/>
            <person name="Salamov A."/>
            <person name="Henrissat B."/>
            <person name="Wiebenga A."/>
            <person name="De vries R.P."/>
            <person name="Grigoriev I.V."/>
            <person name="Mortensen U.H."/>
            <person name="Andersen M.R."/>
            <person name="Baker S.E."/>
        </authorList>
    </citation>
    <scope>NUCLEOTIDE SEQUENCE [LARGE SCALE GENOMIC DNA]</scope>
    <source>
        <strain evidence="1 2">CBS 707.79</strain>
    </source>
</reference>
<proteinExistence type="predicted"/>
<gene>
    <name evidence="1" type="ORF">BO71DRAFT_435841</name>
</gene>
<evidence type="ECO:0000313" key="2">
    <source>
        <dbReference type="Proteomes" id="UP000247810"/>
    </source>
</evidence>
<sequence length="142" mass="15337">MHTGVVRGGGSGGGPSPVHPVCALATDSMLIEMFLSVVGVDYAVIRATTPMEERSVTTMGQRSPQYGLLSATRRQLKQAVVHVSMPMPATAAPKQESPSPWGEVSFKTQPDTHSILDDISLVFYNRTAEHENYESSRPTSHV</sequence>
<accession>A0A319CT67</accession>
<name>A0A319CT67_9EURO</name>
<protein>
    <submittedName>
        <fullName evidence="1">Uncharacterized protein</fullName>
    </submittedName>
</protein>
<dbReference type="AlphaFoldDB" id="A0A319CT67"/>
<organism evidence="1 2">
    <name type="scientific">Aspergillus ellipticus CBS 707.79</name>
    <dbReference type="NCBI Taxonomy" id="1448320"/>
    <lineage>
        <taxon>Eukaryota</taxon>
        <taxon>Fungi</taxon>
        <taxon>Dikarya</taxon>
        <taxon>Ascomycota</taxon>
        <taxon>Pezizomycotina</taxon>
        <taxon>Eurotiomycetes</taxon>
        <taxon>Eurotiomycetidae</taxon>
        <taxon>Eurotiales</taxon>
        <taxon>Aspergillaceae</taxon>
        <taxon>Aspergillus</taxon>
        <taxon>Aspergillus subgen. Circumdati</taxon>
    </lineage>
</organism>
<evidence type="ECO:0000313" key="1">
    <source>
        <dbReference type="EMBL" id="PYH88354.1"/>
    </source>
</evidence>
<dbReference type="EMBL" id="KZ826103">
    <property type="protein sequence ID" value="PYH88354.1"/>
    <property type="molecule type" value="Genomic_DNA"/>
</dbReference>
<keyword evidence="2" id="KW-1185">Reference proteome</keyword>